<keyword evidence="2" id="KW-1185">Reference proteome</keyword>
<dbReference type="Proteomes" id="UP000294003">
    <property type="component" value="Unassembled WGS sequence"/>
</dbReference>
<name>A0ABY0GUR3_9PEZI</name>
<evidence type="ECO:0000313" key="2">
    <source>
        <dbReference type="Proteomes" id="UP000294003"/>
    </source>
</evidence>
<comment type="caution">
    <text evidence="1">The sequence shown here is derived from an EMBL/GenBank/DDBJ whole genome shotgun (WGS) entry which is preliminary data.</text>
</comment>
<protein>
    <submittedName>
        <fullName evidence="1">Uncharacterized protein</fullName>
    </submittedName>
</protein>
<accession>A0ABY0GUR3</accession>
<dbReference type="EMBL" id="QJNS01000417">
    <property type="protein sequence ID" value="RYO77971.1"/>
    <property type="molecule type" value="Genomic_DNA"/>
</dbReference>
<gene>
    <name evidence="1" type="ORF">DL762_008946</name>
</gene>
<evidence type="ECO:0000313" key="1">
    <source>
        <dbReference type="EMBL" id="RYO77971.1"/>
    </source>
</evidence>
<proteinExistence type="predicted"/>
<sequence>MSRKSVLGALCAGHGTLETATRRMAGRGSRTFTSTASRHAHITYFTPTSSKDLDELLNTVRHKIILPSYLPQAQRKKIYSPKYEKALQSDPVIIEIDGEVLKFRHMNPLAGDIPETRRSVMDAVSRFRTADDFVNLQPLLEGLYYTGRKFDPGFYAKIVRIAGQRGRVYDAFACARMARRTGLRLDSSEKANEVLHFVQFKAVDAGFAPEDTARALRWAELVVDMLADEQHQPRRRKDELPIEGELPLDRDPQVLLARLHLAAALARGRRAEGGDEAEAVVEKVNKYAADVVGVWPEGKRLKDLQPAALYEDEDKMGYLLEPNKFVVLAAPLLYGIETAIDVVEPELADQLRSRRDALEAEVQEARAAYGMKPGRGEAVYQKLYGAQAGSGEPLYQKVSGTRPGGGT</sequence>
<reference evidence="1 2" key="1">
    <citation type="submission" date="2018-06" db="EMBL/GenBank/DDBJ databases">
        <title>Complete Genomes of Monosporascus.</title>
        <authorList>
            <person name="Robinson A.J."/>
            <person name="Natvig D.O."/>
        </authorList>
    </citation>
    <scope>NUCLEOTIDE SEQUENCE [LARGE SCALE GENOMIC DNA]</scope>
    <source>
        <strain evidence="1 2">CBS 609.92</strain>
    </source>
</reference>
<organism evidence="1 2">
    <name type="scientific">Monosporascus cannonballus</name>
    <dbReference type="NCBI Taxonomy" id="155416"/>
    <lineage>
        <taxon>Eukaryota</taxon>
        <taxon>Fungi</taxon>
        <taxon>Dikarya</taxon>
        <taxon>Ascomycota</taxon>
        <taxon>Pezizomycotina</taxon>
        <taxon>Sordariomycetes</taxon>
        <taxon>Xylariomycetidae</taxon>
        <taxon>Xylariales</taxon>
        <taxon>Xylariales incertae sedis</taxon>
        <taxon>Monosporascus</taxon>
    </lineage>
</organism>